<feature type="compositionally biased region" description="Basic and acidic residues" evidence="2">
    <location>
        <begin position="201"/>
        <end position="216"/>
    </location>
</feature>
<feature type="compositionally biased region" description="Basic residues" evidence="2">
    <location>
        <begin position="1"/>
        <end position="14"/>
    </location>
</feature>
<protein>
    <submittedName>
        <fullName evidence="3">Uncharacterized protein</fullName>
    </submittedName>
</protein>
<evidence type="ECO:0000256" key="1">
    <source>
        <dbReference type="SAM" id="Coils"/>
    </source>
</evidence>
<gene>
    <name evidence="3" type="ORF">SteCoe_20767</name>
</gene>
<feature type="region of interest" description="Disordered" evidence="2">
    <location>
        <begin position="191"/>
        <end position="222"/>
    </location>
</feature>
<feature type="coiled-coil region" evidence="1">
    <location>
        <begin position="254"/>
        <end position="320"/>
    </location>
</feature>
<dbReference type="AlphaFoldDB" id="A0A1R2BRC8"/>
<keyword evidence="1" id="KW-0175">Coiled coil</keyword>
<comment type="caution">
    <text evidence="3">The sequence shown here is derived from an EMBL/GenBank/DDBJ whole genome shotgun (WGS) entry which is preliminary data.</text>
</comment>
<evidence type="ECO:0000313" key="3">
    <source>
        <dbReference type="EMBL" id="OMJ79257.1"/>
    </source>
</evidence>
<dbReference type="Proteomes" id="UP000187209">
    <property type="component" value="Unassembled WGS sequence"/>
</dbReference>
<feature type="compositionally biased region" description="Basic and acidic residues" evidence="2">
    <location>
        <begin position="33"/>
        <end position="92"/>
    </location>
</feature>
<proteinExistence type="predicted"/>
<organism evidence="3 4">
    <name type="scientific">Stentor coeruleus</name>
    <dbReference type="NCBI Taxonomy" id="5963"/>
    <lineage>
        <taxon>Eukaryota</taxon>
        <taxon>Sar</taxon>
        <taxon>Alveolata</taxon>
        <taxon>Ciliophora</taxon>
        <taxon>Postciliodesmatophora</taxon>
        <taxon>Heterotrichea</taxon>
        <taxon>Heterotrichida</taxon>
        <taxon>Stentoridae</taxon>
        <taxon>Stentor</taxon>
    </lineage>
</organism>
<feature type="compositionally biased region" description="Polar residues" evidence="2">
    <location>
        <begin position="140"/>
        <end position="149"/>
    </location>
</feature>
<feature type="compositionally biased region" description="Acidic residues" evidence="2">
    <location>
        <begin position="116"/>
        <end position="126"/>
    </location>
</feature>
<name>A0A1R2BRC8_9CILI</name>
<feature type="region of interest" description="Disordered" evidence="2">
    <location>
        <begin position="1"/>
        <end position="160"/>
    </location>
</feature>
<reference evidence="3 4" key="1">
    <citation type="submission" date="2016-11" db="EMBL/GenBank/DDBJ databases">
        <title>The macronuclear genome of Stentor coeruleus: a giant cell with tiny introns.</title>
        <authorList>
            <person name="Slabodnick M."/>
            <person name="Ruby J.G."/>
            <person name="Reiff S.B."/>
            <person name="Swart E.C."/>
            <person name="Gosai S."/>
            <person name="Prabakaran S."/>
            <person name="Witkowska E."/>
            <person name="Larue G.E."/>
            <person name="Fisher S."/>
            <person name="Freeman R.M."/>
            <person name="Gunawardena J."/>
            <person name="Chu W."/>
            <person name="Stover N.A."/>
            <person name="Gregory B.D."/>
            <person name="Nowacki M."/>
            <person name="Derisi J."/>
            <person name="Roy S.W."/>
            <person name="Marshall W.F."/>
            <person name="Sood P."/>
        </authorList>
    </citation>
    <scope>NUCLEOTIDE SEQUENCE [LARGE SCALE GENOMIC DNA]</scope>
    <source>
        <strain evidence="3">WM001</strain>
    </source>
</reference>
<evidence type="ECO:0000313" key="4">
    <source>
        <dbReference type="Proteomes" id="UP000187209"/>
    </source>
</evidence>
<accession>A0A1R2BRC8</accession>
<keyword evidence="4" id="KW-1185">Reference proteome</keyword>
<evidence type="ECO:0000256" key="2">
    <source>
        <dbReference type="SAM" id="MobiDB-lite"/>
    </source>
</evidence>
<sequence length="439" mass="50430">MDAKKSRNVKRSAQKSRQSEPESPNSQPLTLEDYLKKPSEVSEKLLPKETEERIITGYKNSKDTENHENSASDRRKKPAKMEEKLLVEEMKNPDSSSSSEEIVESDKSEVLPIYEDIIEDEDEYNDDFSREASIKLSKPKSITSPQLNNPLKLENYDDSSYDNIKVDSLNKVQENSGKLLIGISSKLKDNIQVKSKPPESSIKDKTLSETHHKPIENQDPTPLTEIFPIKTLETFNKNCQTDPDTNEKAYAQKLKQYKQIISTQSKELESLRKQISNKNQELQELSSSSNINPEKILKLKQKLERQKEETKKALEIANSKDFALSELKEKINSMVSKPTEISIKKNIFSDSEFWRTEDTDDRAKGENLTLKDISKGKALWINHLDEKKLAMDFVDKIKNPADLPKNQYEYSQYNSRGRHKLIRRSLEPLTPISSHKGNT</sequence>
<dbReference type="EMBL" id="MPUH01000480">
    <property type="protein sequence ID" value="OMJ79257.1"/>
    <property type="molecule type" value="Genomic_DNA"/>
</dbReference>